<accession>A0A1Y1ZGZ0</accession>
<comment type="caution">
    <text evidence="2">The sequence shown here is derived from an EMBL/GenBank/DDBJ whole genome shotgun (WGS) entry which is preliminary data.</text>
</comment>
<dbReference type="OrthoDB" id="5385189at2759"/>
<sequence>MAPKIEDRWLWLGLGAFTFIAIKSVSLGLQSIVSLARVSTPPPHPIPAPPTASHKEDNIKTSSLETLATCSNIEIRKAATKILCSRFFAHQRARDTLFRQLQSQNPETARRARLAFNLLCDYGVVQDVMFLPASGSGSGAGGNRNRSGNMPAGWRRGLRGGESMYTARERRRAQRARNRQITEDEISVEERELRRRRREAMVINEGDRPVSQEDVWMRDGSGRMSTEEARDPRELYEDLRRLADALASADETAEGLRVRLENLGLNDD</sequence>
<organism evidence="2 3">
    <name type="scientific">Clohesyomyces aquaticus</name>
    <dbReference type="NCBI Taxonomy" id="1231657"/>
    <lineage>
        <taxon>Eukaryota</taxon>
        <taxon>Fungi</taxon>
        <taxon>Dikarya</taxon>
        <taxon>Ascomycota</taxon>
        <taxon>Pezizomycotina</taxon>
        <taxon>Dothideomycetes</taxon>
        <taxon>Pleosporomycetidae</taxon>
        <taxon>Pleosporales</taxon>
        <taxon>Lindgomycetaceae</taxon>
        <taxon>Clohesyomyces</taxon>
    </lineage>
</organism>
<evidence type="ECO:0000256" key="1">
    <source>
        <dbReference type="SAM" id="MobiDB-lite"/>
    </source>
</evidence>
<evidence type="ECO:0000313" key="3">
    <source>
        <dbReference type="Proteomes" id="UP000193144"/>
    </source>
</evidence>
<protein>
    <submittedName>
        <fullName evidence="2">Uncharacterized protein</fullName>
    </submittedName>
</protein>
<dbReference type="EMBL" id="MCFA01000086">
    <property type="protein sequence ID" value="ORY09444.1"/>
    <property type="molecule type" value="Genomic_DNA"/>
</dbReference>
<dbReference type="AlphaFoldDB" id="A0A1Y1ZGZ0"/>
<proteinExistence type="predicted"/>
<keyword evidence="3" id="KW-1185">Reference proteome</keyword>
<name>A0A1Y1ZGZ0_9PLEO</name>
<evidence type="ECO:0000313" key="2">
    <source>
        <dbReference type="EMBL" id="ORY09444.1"/>
    </source>
</evidence>
<gene>
    <name evidence="2" type="ORF">BCR34DRAFT_602833</name>
</gene>
<reference evidence="2 3" key="1">
    <citation type="submission" date="2016-07" db="EMBL/GenBank/DDBJ databases">
        <title>Pervasive Adenine N6-methylation of Active Genes in Fungi.</title>
        <authorList>
            <consortium name="DOE Joint Genome Institute"/>
            <person name="Mondo S.J."/>
            <person name="Dannebaum R.O."/>
            <person name="Kuo R.C."/>
            <person name="Labutti K."/>
            <person name="Haridas S."/>
            <person name="Kuo A."/>
            <person name="Salamov A."/>
            <person name="Ahrendt S.R."/>
            <person name="Lipzen A."/>
            <person name="Sullivan W."/>
            <person name="Andreopoulos W.B."/>
            <person name="Clum A."/>
            <person name="Lindquist E."/>
            <person name="Daum C."/>
            <person name="Ramamoorthy G.K."/>
            <person name="Gryganskyi A."/>
            <person name="Culley D."/>
            <person name="Magnuson J.K."/>
            <person name="James T.Y."/>
            <person name="O'Malley M.A."/>
            <person name="Stajich J.E."/>
            <person name="Spatafora J.W."/>
            <person name="Visel A."/>
            <person name="Grigoriev I.V."/>
        </authorList>
    </citation>
    <scope>NUCLEOTIDE SEQUENCE [LARGE SCALE GENOMIC DNA]</scope>
    <source>
        <strain evidence="2 3">CBS 115471</strain>
    </source>
</reference>
<dbReference type="Proteomes" id="UP000193144">
    <property type="component" value="Unassembled WGS sequence"/>
</dbReference>
<feature type="region of interest" description="Disordered" evidence="1">
    <location>
        <begin position="135"/>
        <end position="158"/>
    </location>
</feature>